<reference evidence="2 3" key="1">
    <citation type="submission" date="2019-12" db="EMBL/GenBank/DDBJ databases">
        <title>Halocatena pleomorpha gen. nov. sp. nov., an extremely halophilic archaeon of family Halobacteriaceae isolated from saltpan soil.</title>
        <authorList>
            <person name="Pal Y."/>
            <person name="Verma A."/>
            <person name="Krishnamurthi S."/>
            <person name="Kumar P."/>
        </authorList>
    </citation>
    <scope>NUCLEOTIDE SEQUENCE [LARGE SCALE GENOMIC DNA]</scope>
    <source>
        <strain evidence="2 3">JCM 16495</strain>
    </source>
</reference>
<keyword evidence="3" id="KW-1185">Reference proteome</keyword>
<protein>
    <submittedName>
        <fullName evidence="2">Uncharacterized protein</fullName>
    </submittedName>
</protein>
<dbReference type="EMBL" id="WSZK01000028">
    <property type="protein sequence ID" value="MWG35890.1"/>
    <property type="molecule type" value="Genomic_DNA"/>
</dbReference>
<dbReference type="Proteomes" id="UP000451471">
    <property type="component" value="Unassembled WGS sequence"/>
</dbReference>
<accession>A0A6B0GMK9</accession>
<dbReference type="AlphaFoldDB" id="A0A6B0GMK9"/>
<evidence type="ECO:0000313" key="2">
    <source>
        <dbReference type="EMBL" id="MWG35890.1"/>
    </source>
</evidence>
<sequence>MAVTDSGTPDDGDSGRNKTTQQTGSELEADLRTPIRAHGSVQLGKNNETGTVSMPKDILRSEDIPLDDDASERPEIPVFHHAGRGLLIYDLRGDFSEGR</sequence>
<feature type="compositionally biased region" description="Polar residues" evidence="1">
    <location>
        <begin position="43"/>
        <end position="52"/>
    </location>
</feature>
<organism evidence="2 3">
    <name type="scientific">Halomarina oriensis</name>
    <dbReference type="NCBI Taxonomy" id="671145"/>
    <lineage>
        <taxon>Archaea</taxon>
        <taxon>Methanobacteriati</taxon>
        <taxon>Methanobacteriota</taxon>
        <taxon>Stenosarchaea group</taxon>
        <taxon>Halobacteria</taxon>
        <taxon>Halobacteriales</taxon>
        <taxon>Natronomonadaceae</taxon>
        <taxon>Halomarina</taxon>
    </lineage>
</organism>
<feature type="region of interest" description="Disordered" evidence="1">
    <location>
        <begin position="1"/>
        <end position="59"/>
    </location>
</feature>
<name>A0A6B0GMK9_9EURY</name>
<gene>
    <name evidence="2" type="ORF">GQS65_15595</name>
</gene>
<evidence type="ECO:0000256" key="1">
    <source>
        <dbReference type="SAM" id="MobiDB-lite"/>
    </source>
</evidence>
<dbReference type="RefSeq" id="WP_158205558.1">
    <property type="nucleotide sequence ID" value="NZ_WSZK01000028.1"/>
</dbReference>
<evidence type="ECO:0000313" key="3">
    <source>
        <dbReference type="Proteomes" id="UP000451471"/>
    </source>
</evidence>
<comment type="caution">
    <text evidence="2">The sequence shown here is derived from an EMBL/GenBank/DDBJ whole genome shotgun (WGS) entry which is preliminary data.</text>
</comment>
<proteinExistence type="predicted"/>